<dbReference type="SUPFAM" id="SSF52047">
    <property type="entry name" value="RNI-like"/>
    <property type="match status" value="1"/>
</dbReference>
<evidence type="ECO:0000256" key="4">
    <source>
        <dbReference type="ARBA" id="ARBA00022840"/>
    </source>
</evidence>
<dbReference type="InterPro" id="IPR027417">
    <property type="entry name" value="P-loop_NTPase"/>
</dbReference>
<sequence>MAEIGIAVASKVAEYSVAPIAREVGYIWNYMSSFHNLETQLRKLQVRKETVQQSAVEATRQGDEIFQSVQNWLDRVQNIIDEASMVVQENEQANFKCFMGWCPNLKKRYRHSRKATNKVEAVARLYEEGKFDRISYRSIPKETWIPSYKGYVAFKSRMSTLEDLLNGLRNPDVNMVGIYGPGGIGKTMLARAVAKHAEDKKLYDVVAFGEVTEKPNIKEIQQEIADKLGLTFREESTSGRARILQERLKQEKKVLLVLDNIWEGLILEEVGIPFDNDHMGCKLLLTARSLDVLSEMDSQTNFQIDVLDKGEAWSLFRKNAGACIENDDHLRALAIKVAEACGGLPIAITSVAVALKNKEKFEWENALQELTTPSLRNFEGVAASTYSCIEFSYKQLKDEELKSTFLLCSTMGYSLVGNLLTYGIGLGMFKSVETIEQARNRVNTLVRKLKDSCLLLDTDSYRFSLHDVVRDVGRSIASRDWHMLTITNKVDLRELVHKEVFKSSIRISLHDITELPKELDCPQLQFFYMRNVRDFLIVPDNFFARMPKLKVLHLVGLNLFSAAALHLLVNLQTLYIELCKLRDIDFIGEMKKLEILRIHSSYILELPKETCNLTRLKLLDLNDCSTLRVIPPNVISTLTKLEELYLCSSGSNIKWEVEGLNILDELKDLLHLTTLEISIGDANVLPKGRLLSTKLKRYKIIIGDDYVDHFRWHEISRMVRLNLKTSCCSDSDDDVLHKTRSVKKFLSILDGEGFPELEFLHVQYSTCFRTIVDCLESESCDPFPFLKSLVLEGVYNLEMIYNRQLRTESFHRLRTIEVRRCGKLKNIFSFSTNKALPLLQEVRVFSCHNMEEILSMRMEEDINNNEGIDKIEFKQLRSLSLNSLPKLTSFCSMNNNEDKLDIPTPLFNGKVMLPKLEALELYGINFEKIWHHHQLPGISSCFQCLRQFSIEHCNNLKVLFSSSMVAIFPSLEEIKISGMDDLEMIWPNQLCKDSFRNLKSMEVTWCNKLLTIFQSNMLERIMRLESLIVSDCYLIEEIFDLRGVEFEEESHPETETQTQLRELDIISLPKLKHIWNKDPQKMFYKKLSSVKVCNCKSLKYLFPFSIAQSLSELEQLHVYNCGVEEIVADEGEAKEAVTFVFPRITSLMLNYLPRLETFYRGVHTLQWRNLKKLSMHHCDKAELFASELFN</sequence>
<reference evidence="8" key="1">
    <citation type="journal article" date="2019" name="Gigascience">
        <title>De novo genome assembly of the endangered Acer yangbiense, a plant species with extremely small populations endemic to Yunnan Province, China.</title>
        <authorList>
            <person name="Yang J."/>
            <person name="Wariss H.M."/>
            <person name="Tao L."/>
            <person name="Zhang R."/>
            <person name="Yun Q."/>
            <person name="Hollingsworth P."/>
            <person name="Dao Z."/>
            <person name="Luo G."/>
            <person name="Guo H."/>
            <person name="Ma Y."/>
            <person name="Sun W."/>
        </authorList>
    </citation>
    <scope>NUCLEOTIDE SEQUENCE [LARGE SCALE GENOMIC DNA]</scope>
    <source>
        <strain evidence="8">cv. Malutang</strain>
    </source>
</reference>
<dbReference type="InterPro" id="IPR057135">
    <property type="entry name" value="At4g27190-like_LRR"/>
</dbReference>
<dbReference type="PANTHER" id="PTHR33463">
    <property type="entry name" value="NB-ARC DOMAIN-CONTAINING PROTEIN-RELATED"/>
    <property type="match status" value="1"/>
</dbReference>
<accession>A0A5C7GVT7</accession>
<dbReference type="SUPFAM" id="SSF52058">
    <property type="entry name" value="L domain-like"/>
    <property type="match status" value="1"/>
</dbReference>
<evidence type="ECO:0000256" key="2">
    <source>
        <dbReference type="ARBA" id="ARBA00022741"/>
    </source>
</evidence>
<comment type="caution">
    <text evidence="7">The sequence shown here is derived from an EMBL/GenBank/DDBJ whole genome shotgun (WGS) entry which is preliminary data.</text>
</comment>
<gene>
    <name evidence="7" type="ORF">EZV62_024655</name>
</gene>
<evidence type="ECO:0000256" key="3">
    <source>
        <dbReference type="ARBA" id="ARBA00022821"/>
    </source>
</evidence>
<dbReference type="Gene3D" id="3.40.50.300">
    <property type="entry name" value="P-loop containing nucleotide triphosphate hydrolases"/>
    <property type="match status" value="1"/>
</dbReference>
<dbReference type="GO" id="GO:0043531">
    <property type="term" value="F:ADP binding"/>
    <property type="evidence" value="ECO:0007669"/>
    <property type="project" value="InterPro"/>
</dbReference>
<keyword evidence="5" id="KW-0175">Coiled coil</keyword>
<dbReference type="Pfam" id="PF00931">
    <property type="entry name" value="NB-ARC"/>
    <property type="match status" value="1"/>
</dbReference>
<dbReference type="InterPro" id="IPR032675">
    <property type="entry name" value="LRR_dom_sf"/>
</dbReference>
<keyword evidence="3" id="KW-0611">Plant defense</keyword>
<dbReference type="Gene3D" id="1.10.8.430">
    <property type="entry name" value="Helical domain of apoptotic protease-activating factors"/>
    <property type="match status" value="1"/>
</dbReference>
<dbReference type="InterPro" id="IPR050905">
    <property type="entry name" value="Plant_NBS-LRR"/>
</dbReference>
<dbReference type="SUPFAM" id="SSF52540">
    <property type="entry name" value="P-loop containing nucleoside triphosphate hydrolases"/>
    <property type="match status" value="1"/>
</dbReference>
<dbReference type="PRINTS" id="PR00364">
    <property type="entry name" value="DISEASERSIST"/>
</dbReference>
<dbReference type="InterPro" id="IPR042197">
    <property type="entry name" value="Apaf_helical"/>
</dbReference>
<name>A0A5C7GVT7_9ROSI</name>
<proteinExistence type="inferred from homology"/>
<protein>
    <recommendedName>
        <fullName evidence="6">AAA+ ATPase domain-containing protein</fullName>
    </recommendedName>
</protein>
<evidence type="ECO:0000259" key="6">
    <source>
        <dbReference type="SMART" id="SM00382"/>
    </source>
</evidence>
<dbReference type="EMBL" id="VAHF01000012">
    <property type="protein sequence ID" value="TXG48780.1"/>
    <property type="molecule type" value="Genomic_DNA"/>
</dbReference>
<dbReference type="GO" id="GO:0006952">
    <property type="term" value="P:defense response"/>
    <property type="evidence" value="ECO:0007669"/>
    <property type="project" value="UniProtKB-KW"/>
</dbReference>
<dbReference type="SMART" id="SM00382">
    <property type="entry name" value="AAA"/>
    <property type="match status" value="1"/>
</dbReference>
<evidence type="ECO:0000313" key="8">
    <source>
        <dbReference type="Proteomes" id="UP000323000"/>
    </source>
</evidence>
<dbReference type="OrthoDB" id="1747797at2759"/>
<dbReference type="InterPro" id="IPR003593">
    <property type="entry name" value="AAA+_ATPase"/>
</dbReference>
<keyword evidence="4" id="KW-0067">ATP-binding</keyword>
<feature type="domain" description="AAA+ ATPase" evidence="6">
    <location>
        <begin position="172"/>
        <end position="308"/>
    </location>
</feature>
<dbReference type="FunFam" id="3.40.50.300:FF:001091">
    <property type="entry name" value="Probable disease resistance protein At1g61300"/>
    <property type="match status" value="1"/>
</dbReference>
<dbReference type="Proteomes" id="UP000323000">
    <property type="component" value="Chromosome 12"/>
</dbReference>
<evidence type="ECO:0000313" key="7">
    <source>
        <dbReference type="EMBL" id="TXG48780.1"/>
    </source>
</evidence>
<dbReference type="GO" id="GO:0005524">
    <property type="term" value="F:ATP binding"/>
    <property type="evidence" value="ECO:0007669"/>
    <property type="project" value="UniProtKB-KW"/>
</dbReference>
<comment type="similarity">
    <text evidence="1">Belongs to the disease resistance NB-LRR family.</text>
</comment>
<dbReference type="PANTHER" id="PTHR33463:SF198">
    <property type="entry name" value="RPP4C3"/>
    <property type="match status" value="1"/>
</dbReference>
<feature type="coiled-coil region" evidence="5">
    <location>
        <begin position="34"/>
        <end position="61"/>
    </location>
</feature>
<evidence type="ECO:0000256" key="5">
    <source>
        <dbReference type="SAM" id="Coils"/>
    </source>
</evidence>
<evidence type="ECO:0000256" key="1">
    <source>
        <dbReference type="ARBA" id="ARBA00008894"/>
    </source>
</evidence>
<dbReference type="Pfam" id="PF23247">
    <property type="entry name" value="LRR_RPS2"/>
    <property type="match status" value="2"/>
</dbReference>
<dbReference type="AlphaFoldDB" id="A0A5C7GVT7"/>
<keyword evidence="8" id="KW-1185">Reference proteome</keyword>
<keyword evidence="2" id="KW-0547">Nucleotide-binding</keyword>
<dbReference type="Gene3D" id="3.80.10.10">
    <property type="entry name" value="Ribonuclease Inhibitor"/>
    <property type="match status" value="3"/>
</dbReference>
<organism evidence="7 8">
    <name type="scientific">Acer yangbiense</name>
    <dbReference type="NCBI Taxonomy" id="1000413"/>
    <lineage>
        <taxon>Eukaryota</taxon>
        <taxon>Viridiplantae</taxon>
        <taxon>Streptophyta</taxon>
        <taxon>Embryophyta</taxon>
        <taxon>Tracheophyta</taxon>
        <taxon>Spermatophyta</taxon>
        <taxon>Magnoliopsida</taxon>
        <taxon>eudicotyledons</taxon>
        <taxon>Gunneridae</taxon>
        <taxon>Pentapetalae</taxon>
        <taxon>rosids</taxon>
        <taxon>malvids</taxon>
        <taxon>Sapindales</taxon>
        <taxon>Sapindaceae</taxon>
        <taxon>Hippocastanoideae</taxon>
        <taxon>Acereae</taxon>
        <taxon>Acer</taxon>
    </lineage>
</organism>
<dbReference type="InterPro" id="IPR002182">
    <property type="entry name" value="NB-ARC"/>
</dbReference>